<dbReference type="InterPro" id="IPR049119">
    <property type="entry name" value="FlgK_D2-like"/>
</dbReference>
<dbReference type="SUPFAM" id="SSF64518">
    <property type="entry name" value="Phase 1 flagellin"/>
    <property type="match status" value="2"/>
</dbReference>
<dbReference type="GO" id="GO:0005198">
    <property type="term" value="F:structural molecule activity"/>
    <property type="evidence" value="ECO:0007669"/>
    <property type="project" value="InterPro"/>
</dbReference>
<feature type="domain" description="Flagellar hook-associated protein FlgK helical" evidence="10">
    <location>
        <begin position="93"/>
        <end position="323"/>
    </location>
</feature>
<dbReference type="PANTHER" id="PTHR30033:SF1">
    <property type="entry name" value="FLAGELLAR HOOK-ASSOCIATED PROTEIN 1"/>
    <property type="match status" value="1"/>
</dbReference>
<name>A0A839TAD8_AZOMA</name>
<keyword evidence="11" id="KW-0966">Cell projection</keyword>
<dbReference type="PRINTS" id="PR01005">
    <property type="entry name" value="FLGHOOKAP1"/>
</dbReference>
<dbReference type="GO" id="GO:0044780">
    <property type="term" value="P:bacterial-type flagellum assembly"/>
    <property type="evidence" value="ECO:0007669"/>
    <property type="project" value="InterPro"/>
</dbReference>
<evidence type="ECO:0000256" key="1">
    <source>
        <dbReference type="ARBA" id="ARBA00004365"/>
    </source>
</evidence>
<protein>
    <recommendedName>
        <fullName evidence="4">Flagellar hook-associated protein 1</fullName>
    </recommendedName>
</protein>
<dbReference type="InterPro" id="IPR001444">
    <property type="entry name" value="Flag_bb_rod_N"/>
</dbReference>
<dbReference type="AlphaFoldDB" id="A0A839TAD8"/>
<keyword evidence="5" id="KW-0964">Secreted</keyword>
<evidence type="ECO:0000259" key="9">
    <source>
        <dbReference type="Pfam" id="PF21158"/>
    </source>
</evidence>
<dbReference type="PANTHER" id="PTHR30033">
    <property type="entry name" value="FLAGELLAR HOOK-ASSOCIATED PROTEIN 1"/>
    <property type="match status" value="1"/>
</dbReference>
<comment type="subcellular location">
    <subcellularLocation>
        <location evidence="1">Bacterial flagellum</location>
    </subcellularLocation>
    <subcellularLocation>
        <location evidence="2">Secreted</location>
    </subcellularLocation>
</comment>
<dbReference type="EMBL" id="JACHXI010000022">
    <property type="protein sequence ID" value="MBB3105005.1"/>
    <property type="molecule type" value="Genomic_DNA"/>
</dbReference>
<comment type="similarity">
    <text evidence="3">Belongs to the flagella basal body rod proteins family.</text>
</comment>
<proteinExistence type="inferred from homology"/>
<dbReference type="GO" id="GO:0009424">
    <property type="term" value="C:bacterial-type flagellum hook"/>
    <property type="evidence" value="ECO:0007669"/>
    <property type="project" value="InterPro"/>
</dbReference>
<organism evidence="11 12">
    <name type="scientific">Azomonas macrocytogenes</name>
    <name type="common">Azotobacter macrocytogenes</name>
    <dbReference type="NCBI Taxonomy" id="69962"/>
    <lineage>
        <taxon>Bacteria</taxon>
        <taxon>Pseudomonadati</taxon>
        <taxon>Pseudomonadota</taxon>
        <taxon>Gammaproteobacteria</taxon>
        <taxon>Pseudomonadales</taxon>
        <taxon>Pseudomonadaceae</taxon>
        <taxon>Azomonas</taxon>
    </lineage>
</organism>
<evidence type="ECO:0000313" key="11">
    <source>
        <dbReference type="EMBL" id="MBB3105005.1"/>
    </source>
</evidence>
<dbReference type="Pfam" id="PF21158">
    <property type="entry name" value="flgK_1st_1"/>
    <property type="match status" value="1"/>
</dbReference>
<evidence type="ECO:0000256" key="4">
    <source>
        <dbReference type="ARBA" id="ARBA00016244"/>
    </source>
</evidence>
<feature type="domain" description="Flagellar hook-associated protein 1 D2-like" evidence="9">
    <location>
        <begin position="341"/>
        <end position="426"/>
    </location>
</feature>
<reference evidence="11 12" key="1">
    <citation type="submission" date="2020-08" db="EMBL/GenBank/DDBJ databases">
        <title>Genomic Encyclopedia of Type Strains, Phase III (KMG-III): the genomes of soil and plant-associated and newly described type strains.</title>
        <authorList>
            <person name="Whitman W."/>
        </authorList>
    </citation>
    <scope>NUCLEOTIDE SEQUENCE [LARGE SCALE GENOMIC DNA]</scope>
    <source>
        <strain evidence="11 12">CECT 4462</strain>
    </source>
</reference>
<dbReference type="InterPro" id="IPR002371">
    <property type="entry name" value="FlgK"/>
</dbReference>
<feature type="domain" description="Flagellar basal-body/hook protein C-terminal" evidence="8">
    <location>
        <begin position="625"/>
        <end position="663"/>
    </location>
</feature>
<evidence type="ECO:0000256" key="2">
    <source>
        <dbReference type="ARBA" id="ARBA00004613"/>
    </source>
</evidence>
<dbReference type="NCBIfam" id="TIGR02492">
    <property type="entry name" value="flgK_ends"/>
    <property type="match status" value="1"/>
</dbReference>
<dbReference type="InterPro" id="IPR010930">
    <property type="entry name" value="Flg_bb/hook_C_dom"/>
</dbReference>
<keyword evidence="6" id="KW-0975">Bacterial flagellum</keyword>
<comment type="caution">
    <text evidence="11">The sequence shown here is derived from an EMBL/GenBank/DDBJ whole genome shotgun (WGS) entry which is preliminary data.</text>
</comment>
<evidence type="ECO:0000259" key="8">
    <source>
        <dbReference type="Pfam" id="PF06429"/>
    </source>
</evidence>
<dbReference type="Pfam" id="PF06429">
    <property type="entry name" value="Flg_bbr_C"/>
    <property type="match status" value="1"/>
</dbReference>
<dbReference type="InterPro" id="IPR053927">
    <property type="entry name" value="FlgK_helical"/>
</dbReference>
<sequence length="665" mass="68887">MANLLSIGVSGLAASQAALNVTGNNITNANTAGYTRQATVQTAALSQKSGNAYFGSGTTLDDVRRIYSSYLGTQLRSTTALDSAAQSYHTQIKQLDSLLADSSTGISSVLQTFFSSMQTAAASPTDPASRQLLLTQANTLSDRFNSIYSQLADQNSYLNEQLTSMTGEVNKLASSVAQYNQQITQASASGASPNTLLDARDEAVRQLNEMIGVTAVDQGGSYSLYIGSGQPLVVGSNVSTLNATPSADDPARHAITLSQGNSTQDVTAAVSGGEIGGLLRYRSDVLDSTMNDLGRMALVVADTINSQLGQGLDLNGDFGAALFSDINTPALTGQRSVAQVGNVSTTTNFAVRIEDSSQLTTSDYEVTFADNTHYTVTRLSDGTVFPPSGSGTTAYATGDPAPQIDGFSLQLVSGSAVAGDKFTIMPTRYAANTIDISMTDADQLAFAAPLVATATTGNYGTGSITQPTLAFTADPSTSLQGGLPIKMVFAAASDGTQGYTLYDSTGTSIGNGSIVPGNSNTLTISVPATNLAFSFETTIGGSPGTGDSFTFAFNADGTADNRNAQSLLDLQSKKTIGMQAGGGMSFVTSYSSLIEQVGARASQAELDASATSAVLAQAQDSRDSYSGVNLDEEAANLIKFEQYYTAASQIIQVARSTFDTLINSF</sequence>
<evidence type="ECO:0000313" key="12">
    <source>
        <dbReference type="Proteomes" id="UP000549250"/>
    </source>
</evidence>
<keyword evidence="11" id="KW-0282">Flagellum</keyword>
<dbReference type="Pfam" id="PF22638">
    <property type="entry name" value="FlgK_D1"/>
    <property type="match status" value="1"/>
</dbReference>
<dbReference type="Proteomes" id="UP000549250">
    <property type="component" value="Unassembled WGS sequence"/>
</dbReference>
<evidence type="ECO:0000256" key="5">
    <source>
        <dbReference type="ARBA" id="ARBA00022525"/>
    </source>
</evidence>
<evidence type="ECO:0000256" key="6">
    <source>
        <dbReference type="ARBA" id="ARBA00023143"/>
    </source>
</evidence>
<evidence type="ECO:0000256" key="3">
    <source>
        <dbReference type="ARBA" id="ARBA00009677"/>
    </source>
</evidence>
<dbReference type="RefSeq" id="WP_183167854.1">
    <property type="nucleotide sequence ID" value="NZ_JACHXI010000022.1"/>
</dbReference>
<evidence type="ECO:0000259" key="10">
    <source>
        <dbReference type="Pfam" id="PF22638"/>
    </source>
</evidence>
<accession>A0A839TAD8</accession>
<keyword evidence="11" id="KW-0969">Cilium</keyword>
<feature type="domain" description="Flagellar basal body rod protein N-terminal" evidence="7">
    <location>
        <begin position="6"/>
        <end position="35"/>
    </location>
</feature>
<keyword evidence="12" id="KW-1185">Reference proteome</keyword>
<dbReference type="Pfam" id="PF00460">
    <property type="entry name" value="Flg_bb_rod"/>
    <property type="match status" value="1"/>
</dbReference>
<gene>
    <name evidence="11" type="ORF">FHR87_003434</name>
</gene>
<evidence type="ECO:0000259" key="7">
    <source>
        <dbReference type="Pfam" id="PF00460"/>
    </source>
</evidence>
<dbReference type="GO" id="GO:0005576">
    <property type="term" value="C:extracellular region"/>
    <property type="evidence" value="ECO:0007669"/>
    <property type="project" value="UniProtKB-SubCell"/>
</dbReference>